<evidence type="ECO:0000256" key="4">
    <source>
        <dbReference type="SAM" id="Phobius"/>
    </source>
</evidence>
<dbReference type="OrthoDB" id="9785691at2"/>
<dbReference type="RefSeq" id="WP_066762743.1">
    <property type="nucleotide sequence ID" value="NZ_BMIO01000012.1"/>
</dbReference>
<keyword evidence="4" id="KW-0472">Membrane</keyword>
<evidence type="ECO:0000313" key="7">
    <source>
        <dbReference type="Proteomes" id="UP000598997"/>
    </source>
</evidence>
<dbReference type="PROSITE" id="PS50109">
    <property type="entry name" value="HIS_KIN"/>
    <property type="match status" value="1"/>
</dbReference>
<dbReference type="Gene3D" id="3.30.565.10">
    <property type="entry name" value="Histidine kinase-like ATPase, C-terminal domain"/>
    <property type="match status" value="1"/>
</dbReference>
<keyword evidence="4" id="KW-1133">Transmembrane helix</keyword>
<dbReference type="InterPro" id="IPR003594">
    <property type="entry name" value="HATPase_dom"/>
</dbReference>
<sequence>MSAGFLVSVVQALAAFACLTSAYLLWRRDTHAPSRALVIAGLGTTAAHLLVSTPGIIDPAGIWLVTALRNLVWLGVIRALFAADGRHASLRPVGPLLVALALAELLQVPLAVMAGIFPVPVAFSLTAKVSAIFHLLFAIGTLVLIHNLYGGAGPQQRPRIKWMAGALVVAWGTELNIFAASYLWGELPVAMNLLRAAAWTVAAFFLWLDGRQKGAREFSPSRTVTFQSLSLIVIALYLFALFTIDGAVTGDDPGLGIVGRFGAVVFAVAIGAILASRNLRVWLRDLLVRNLFRHRYDYREEWLRLSATIGATSAPAEQRTVQALADIVDSPAGFLLSPGDEGAFELSANWHWPTLEVPATGVPDMVARMIACDGGVIELDKVRAGHQPFGGHHLPQWLMSLARAWLLVPLQVDGRTTGMIVLARPAYVRDLDWEDHDLLRIVGQQLAAHLSQNQAQKALLESARFDEFNRRMAFVMHDIKNLASQFGLLVSNAERHIEKPAFRADMLVTLRAATKRLEGLIGRLSNYGTNGVGAPSPISPLDAVRTALQAEITSDLIEIGHGGGAALLGDREALETVLKHLVRNAIEASEDGAKVEIHFPGTDRMAGVAVVDSGCGMSPEFIRSGLFKPFVSTKNNGFGIGAYEARELVRAMGGRLEVESRVGEGSRFVIWLPRAAEQADEDRKVA</sequence>
<evidence type="ECO:0000313" key="6">
    <source>
        <dbReference type="EMBL" id="GGD52873.1"/>
    </source>
</evidence>
<dbReference type="SUPFAM" id="SSF55874">
    <property type="entry name" value="ATPase domain of HSP90 chaperone/DNA topoisomerase II/histidine kinase"/>
    <property type="match status" value="1"/>
</dbReference>
<dbReference type="AlphaFoldDB" id="A0A917DN44"/>
<dbReference type="InterPro" id="IPR014265">
    <property type="entry name" value="XrtA/PrsK"/>
</dbReference>
<evidence type="ECO:0000256" key="2">
    <source>
        <dbReference type="ARBA" id="ARBA00012438"/>
    </source>
</evidence>
<keyword evidence="6" id="KW-0808">Transferase</keyword>
<accession>A0A917DN44</accession>
<organism evidence="6 7">
    <name type="scientific">Croceicoccus pelagius</name>
    <dbReference type="NCBI Taxonomy" id="1703341"/>
    <lineage>
        <taxon>Bacteria</taxon>
        <taxon>Pseudomonadati</taxon>
        <taxon>Pseudomonadota</taxon>
        <taxon>Alphaproteobacteria</taxon>
        <taxon>Sphingomonadales</taxon>
        <taxon>Erythrobacteraceae</taxon>
        <taxon>Croceicoccus</taxon>
    </lineage>
</organism>
<feature type="transmembrane region" description="Helical" evidence="4">
    <location>
        <begin position="190"/>
        <end position="208"/>
    </location>
</feature>
<protein>
    <recommendedName>
        <fullName evidence="2">histidine kinase</fullName>
        <ecNumber evidence="2">2.7.13.3</ecNumber>
    </recommendedName>
</protein>
<dbReference type="Pfam" id="PF02518">
    <property type="entry name" value="HATPase_c"/>
    <property type="match status" value="1"/>
</dbReference>
<dbReference type="NCBIfam" id="TIGR02916">
    <property type="entry name" value="PEP_his_kin"/>
    <property type="match status" value="1"/>
</dbReference>
<dbReference type="Gene3D" id="3.30.450.40">
    <property type="match status" value="1"/>
</dbReference>
<reference evidence="6 7" key="1">
    <citation type="journal article" date="2014" name="Int. J. Syst. Evol. Microbiol.">
        <title>Complete genome sequence of Corynebacterium casei LMG S-19264T (=DSM 44701T), isolated from a smear-ripened cheese.</title>
        <authorList>
            <consortium name="US DOE Joint Genome Institute (JGI-PGF)"/>
            <person name="Walter F."/>
            <person name="Albersmeier A."/>
            <person name="Kalinowski J."/>
            <person name="Ruckert C."/>
        </authorList>
    </citation>
    <scope>NUCLEOTIDE SEQUENCE [LARGE SCALE GENOMIC DNA]</scope>
    <source>
        <strain evidence="6 7">CGMCC 1.15358</strain>
    </source>
</reference>
<dbReference type="InterPro" id="IPR005467">
    <property type="entry name" value="His_kinase_dom"/>
</dbReference>
<keyword evidence="7" id="KW-1185">Reference proteome</keyword>
<keyword evidence="3" id="KW-0597">Phosphoprotein</keyword>
<feature type="domain" description="Histidine kinase" evidence="5">
    <location>
        <begin position="474"/>
        <end position="676"/>
    </location>
</feature>
<comment type="caution">
    <text evidence="6">The sequence shown here is derived from an EMBL/GenBank/DDBJ whole genome shotgun (WGS) entry which is preliminary data.</text>
</comment>
<evidence type="ECO:0000259" key="5">
    <source>
        <dbReference type="PROSITE" id="PS50109"/>
    </source>
</evidence>
<dbReference type="EMBL" id="BMIO01000012">
    <property type="protein sequence ID" value="GGD52873.1"/>
    <property type="molecule type" value="Genomic_DNA"/>
</dbReference>
<dbReference type="GO" id="GO:0000155">
    <property type="term" value="F:phosphorelay sensor kinase activity"/>
    <property type="evidence" value="ECO:0007669"/>
    <property type="project" value="TreeGrafter"/>
</dbReference>
<comment type="catalytic activity">
    <reaction evidence="1">
        <text>ATP + protein L-histidine = ADP + protein N-phospho-L-histidine.</text>
        <dbReference type="EC" id="2.7.13.3"/>
    </reaction>
</comment>
<feature type="transmembrane region" description="Helical" evidence="4">
    <location>
        <begin position="6"/>
        <end position="25"/>
    </location>
</feature>
<evidence type="ECO:0000256" key="1">
    <source>
        <dbReference type="ARBA" id="ARBA00000085"/>
    </source>
</evidence>
<dbReference type="InterPro" id="IPR004358">
    <property type="entry name" value="Sig_transdc_His_kin-like_C"/>
</dbReference>
<feature type="transmembrane region" description="Helical" evidence="4">
    <location>
        <begin position="62"/>
        <end position="81"/>
    </location>
</feature>
<proteinExistence type="predicted"/>
<name>A0A917DN44_9SPHN</name>
<feature type="transmembrane region" description="Helical" evidence="4">
    <location>
        <begin position="162"/>
        <end position="184"/>
    </location>
</feature>
<dbReference type="PANTHER" id="PTHR43547:SF2">
    <property type="entry name" value="HYBRID SIGNAL TRANSDUCTION HISTIDINE KINASE C"/>
    <property type="match status" value="1"/>
</dbReference>
<feature type="transmembrane region" description="Helical" evidence="4">
    <location>
        <begin position="229"/>
        <end position="248"/>
    </location>
</feature>
<dbReference type="SUPFAM" id="SSF55781">
    <property type="entry name" value="GAF domain-like"/>
    <property type="match status" value="1"/>
</dbReference>
<keyword evidence="6" id="KW-0418">Kinase</keyword>
<dbReference type="EC" id="2.7.13.3" evidence="2"/>
<dbReference type="InterPro" id="IPR029016">
    <property type="entry name" value="GAF-like_dom_sf"/>
</dbReference>
<feature type="transmembrane region" description="Helical" evidence="4">
    <location>
        <begin position="93"/>
        <end position="119"/>
    </location>
</feature>
<feature type="transmembrane region" description="Helical" evidence="4">
    <location>
        <begin position="254"/>
        <end position="275"/>
    </location>
</feature>
<dbReference type="Proteomes" id="UP000598997">
    <property type="component" value="Unassembled WGS sequence"/>
</dbReference>
<feature type="transmembrane region" description="Helical" evidence="4">
    <location>
        <begin position="131"/>
        <end position="150"/>
    </location>
</feature>
<evidence type="ECO:0000256" key="3">
    <source>
        <dbReference type="ARBA" id="ARBA00022553"/>
    </source>
</evidence>
<gene>
    <name evidence="6" type="ORF">GCM10010989_28850</name>
</gene>
<dbReference type="PANTHER" id="PTHR43547">
    <property type="entry name" value="TWO-COMPONENT HISTIDINE KINASE"/>
    <property type="match status" value="1"/>
</dbReference>
<dbReference type="SMART" id="SM00387">
    <property type="entry name" value="HATPase_c"/>
    <property type="match status" value="1"/>
</dbReference>
<dbReference type="InterPro" id="IPR003018">
    <property type="entry name" value="GAF"/>
</dbReference>
<dbReference type="Pfam" id="PF01590">
    <property type="entry name" value="GAF"/>
    <property type="match status" value="1"/>
</dbReference>
<dbReference type="PRINTS" id="PR00344">
    <property type="entry name" value="BCTRLSENSOR"/>
</dbReference>
<feature type="transmembrane region" description="Helical" evidence="4">
    <location>
        <begin position="37"/>
        <end position="56"/>
    </location>
</feature>
<keyword evidence="4" id="KW-0812">Transmembrane</keyword>
<dbReference type="InterPro" id="IPR036890">
    <property type="entry name" value="HATPase_C_sf"/>
</dbReference>